<dbReference type="HAMAP" id="MF_00198">
    <property type="entry name" value="Spermidine_synth"/>
    <property type="match status" value="1"/>
</dbReference>
<dbReference type="InterPro" id="IPR001045">
    <property type="entry name" value="Spermi_synthase"/>
</dbReference>
<dbReference type="Gene3D" id="2.30.140.10">
    <property type="entry name" value="Spermidine synthase, tetramerisation domain"/>
    <property type="match status" value="1"/>
</dbReference>
<dbReference type="PANTHER" id="PTHR11558">
    <property type="entry name" value="SPERMIDINE/SPERMINE SYNTHASE"/>
    <property type="match status" value="1"/>
</dbReference>
<dbReference type="SUPFAM" id="SSF53335">
    <property type="entry name" value="S-adenosyl-L-methionine-dependent methyltransferases"/>
    <property type="match status" value="1"/>
</dbReference>
<dbReference type="GO" id="GO:0005829">
    <property type="term" value="C:cytosol"/>
    <property type="evidence" value="ECO:0007669"/>
    <property type="project" value="TreeGrafter"/>
</dbReference>
<feature type="binding site" evidence="4">
    <location>
        <position position="77"/>
    </location>
    <ligand>
        <name>spermidine</name>
        <dbReference type="ChEBI" id="CHEBI:57834"/>
    </ligand>
</feature>
<dbReference type="InterPro" id="IPR030373">
    <property type="entry name" value="PABS_CS"/>
</dbReference>
<dbReference type="STRING" id="1802448.A2672_03150"/>
<dbReference type="GO" id="GO:0008295">
    <property type="term" value="P:spermidine biosynthetic process"/>
    <property type="evidence" value="ECO:0007669"/>
    <property type="project" value="UniProtKB-UniRule"/>
</dbReference>
<name>A0A1G2QYU0_9BACT</name>
<dbReference type="NCBIfam" id="TIGR00417">
    <property type="entry name" value="speE"/>
    <property type="match status" value="1"/>
</dbReference>
<dbReference type="AlphaFoldDB" id="A0A1G2QYU0"/>
<evidence type="ECO:0000256" key="6">
    <source>
        <dbReference type="RuleBase" id="RU003836"/>
    </source>
</evidence>
<dbReference type="Pfam" id="PF01564">
    <property type="entry name" value="Spermine_synth"/>
    <property type="match status" value="1"/>
</dbReference>
<evidence type="ECO:0000256" key="5">
    <source>
        <dbReference type="PROSITE-ProRule" id="PRU00354"/>
    </source>
</evidence>
<feature type="binding site" evidence="4">
    <location>
        <position position="53"/>
    </location>
    <ligand>
        <name>spermidine</name>
        <dbReference type="ChEBI" id="CHEBI:57834"/>
    </ligand>
</feature>
<comment type="subunit">
    <text evidence="4">Homodimer or homotetramer.</text>
</comment>
<organism evidence="9 10">
    <name type="scientific">Candidatus Wildermuthbacteria bacterium RIFCSPHIGHO2_01_FULL_49_22b</name>
    <dbReference type="NCBI Taxonomy" id="1802448"/>
    <lineage>
        <taxon>Bacteria</taxon>
        <taxon>Candidatus Wildermuthiibacteriota</taxon>
    </lineage>
</organism>
<feature type="binding site" evidence="4">
    <location>
        <position position="154"/>
    </location>
    <ligand>
        <name>S-methyl-5'-thioadenosine</name>
        <dbReference type="ChEBI" id="CHEBI:17509"/>
    </ligand>
</feature>
<proteinExistence type="inferred from homology"/>
<dbReference type="Proteomes" id="UP000178065">
    <property type="component" value="Unassembled WGS sequence"/>
</dbReference>
<dbReference type="NCBIfam" id="NF037959">
    <property type="entry name" value="MFS_SpdSyn"/>
    <property type="match status" value="1"/>
</dbReference>
<dbReference type="EC" id="2.5.1.16" evidence="4"/>
<comment type="caution">
    <text evidence="9">The sequence shown here is derived from an EMBL/GenBank/DDBJ whole genome shotgun (WGS) entry which is preliminary data.</text>
</comment>
<gene>
    <name evidence="4" type="primary">speE</name>
    <name evidence="9" type="ORF">A2672_03150</name>
</gene>
<keyword evidence="4 7" id="KW-0745">Spermidine biosynthesis</keyword>
<dbReference type="Gene3D" id="3.40.50.150">
    <property type="entry name" value="Vaccinia Virus protein VP39"/>
    <property type="match status" value="1"/>
</dbReference>
<dbReference type="PROSITE" id="PS51006">
    <property type="entry name" value="PABS_2"/>
    <property type="match status" value="1"/>
</dbReference>
<comment type="caution">
    <text evidence="4">Lacks conserved residue(s) required for the propagation of feature annotation.</text>
</comment>
<evidence type="ECO:0000259" key="8">
    <source>
        <dbReference type="PROSITE" id="PS51006"/>
    </source>
</evidence>
<comment type="catalytic activity">
    <reaction evidence="4 7">
        <text>S-adenosyl 3-(methylsulfanyl)propylamine + putrescine = S-methyl-5'-thioadenosine + spermidine + H(+)</text>
        <dbReference type="Rhea" id="RHEA:12721"/>
        <dbReference type="ChEBI" id="CHEBI:15378"/>
        <dbReference type="ChEBI" id="CHEBI:17509"/>
        <dbReference type="ChEBI" id="CHEBI:57443"/>
        <dbReference type="ChEBI" id="CHEBI:57834"/>
        <dbReference type="ChEBI" id="CHEBI:326268"/>
        <dbReference type="EC" id="2.5.1.16"/>
    </reaction>
</comment>
<comment type="function">
    <text evidence="4">Catalyzes the irreversible transfer of a propylamine group from the amino donor S-adenosylmethioninamine (decarboxy-AdoMet) to putrescine (1,4-diaminobutane) to yield spermidine.</text>
</comment>
<dbReference type="EMBL" id="MHTT01000017">
    <property type="protein sequence ID" value="OHA65162.1"/>
    <property type="molecule type" value="Genomic_DNA"/>
</dbReference>
<feature type="binding site" evidence="4">
    <location>
        <begin position="129"/>
        <end position="130"/>
    </location>
    <ligand>
        <name>S-methyl-5'-thioadenosine</name>
        <dbReference type="ChEBI" id="CHEBI:17509"/>
    </ligand>
</feature>
<dbReference type="InterPro" id="IPR035246">
    <property type="entry name" value="Spermidine_synt_N"/>
</dbReference>
<evidence type="ECO:0000313" key="10">
    <source>
        <dbReference type="Proteomes" id="UP000178065"/>
    </source>
</evidence>
<evidence type="ECO:0000256" key="1">
    <source>
        <dbReference type="ARBA" id="ARBA00007867"/>
    </source>
</evidence>
<feature type="domain" description="PABS" evidence="8">
    <location>
        <begin position="1"/>
        <end position="227"/>
    </location>
</feature>
<sequence>MTGIQIGYQVRKKLYEGKSAFQRVEVYNLMFFGRTLFLDGVLQTAEQDEFIYHEMLCQAPLFLHPSLGNVLIIGGGDGGALREVLKHRSVKKAVVVEIDGKVVKLSRKYLPFLSKNAFSDKRTKLVIEDGKKFIKKHKSEFDVIILDLSDPNGPSKDLISLPFYKNIKQALRSNGIVSVQSGSFITQPKLVSTISKRLQKVFSHVQVRKAVVPSYYAGEYIFTLASDYNFSKVTLGTLAKRYKASKMRLKYWSPEIHQASSVLPLYLKQELK</sequence>
<dbReference type="UniPathway" id="UPA00248">
    <property type="reaction ID" value="UER00314"/>
</dbReference>
<evidence type="ECO:0000313" key="9">
    <source>
        <dbReference type="EMBL" id="OHA65162.1"/>
    </source>
</evidence>
<evidence type="ECO:0000256" key="7">
    <source>
        <dbReference type="RuleBase" id="RU003837"/>
    </source>
</evidence>
<feature type="active site" description="Proton acceptor" evidence="4 5">
    <location>
        <position position="147"/>
    </location>
</feature>
<dbReference type="InterPro" id="IPR030374">
    <property type="entry name" value="PABS"/>
</dbReference>
<evidence type="ECO:0000256" key="4">
    <source>
        <dbReference type="HAMAP-Rule" id="MF_00198"/>
    </source>
</evidence>
<protein>
    <recommendedName>
        <fullName evidence="4">Polyamine aminopropyltransferase</fullName>
    </recommendedName>
    <alternativeName>
        <fullName evidence="4">Putrescine aminopropyltransferase</fullName>
        <shortName evidence="4">PAPT</shortName>
    </alternativeName>
    <alternativeName>
        <fullName evidence="4">Spermidine synthase</fullName>
        <shortName evidence="4">SPDS</shortName>
        <shortName evidence="4">SPDSY</shortName>
        <ecNumber evidence="4">2.5.1.16</ecNumber>
    </alternativeName>
</protein>
<evidence type="ECO:0000256" key="3">
    <source>
        <dbReference type="ARBA" id="ARBA00023115"/>
    </source>
</evidence>
<keyword evidence="3 4" id="KW-0620">Polyamine biosynthesis</keyword>
<feature type="binding site" evidence="4">
    <location>
        <position position="22"/>
    </location>
    <ligand>
        <name>S-methyl-5'-thioadenosine</name>
        <dbReference type="ChEBI" id="CHEBI:17509"/>
    </ligand>
</feature>
<comment type="similarity">
    <text evidence="1 4 6">Belongs to the spermidine/spermine synthase family.</text>
</comment>
<reference evidence="9 10" key="1">
    <citation type="journal article" date="2016" name="Nat. Commun.">
        <title>Thousands of microbial genomes shed light on interconnected biogeochemical processes in an aquifer system.</title>
        <authorList>
            <person name="Anantharaman K."/>
            <person name="Brown C.T."/>
            <person name="Hug L.A."/>
            <person name="Sharon I."/>
            <person name="Castelle C.J."/>
            <person name="Probst A.J."/>
            <person name="Thomas B.C."/>
            <person name="Singh A."/>
            <person name="Wilkins M.J."/>
            <person name="Karaoz U."/>
            <person name="Brodie E.L."/>
            <person name="Williams K.H."/>
            <person name="Hubbard S.S."/>
            <person name="Banfield J.F."/>
        </authorList>
    </citation>
    <scope>NUCLEOTIDE SEQUENCE [LARGE SCALE GENOMIC DNA]</scope>
</reference>
<dbReference type="CDD" id="cd02440">
    <property type="entry name" value="AdoMet_MTases"/>
    <property type="match status" value="1"/>
</dbReference>
<keyword evidence="2 4" id="KW-0808">Transferase</keyword>
<dbReference type="GO" id="GO:0004766">
    <property type="term" value="F:spermidine synthase activity"/>
    <property type="evidence" value="ECO:0007669"/>
    <property type="project" value="UniProtKB-UniRule"/>
</dbReference>
<accession>A0A1G2QYU0</accession>
<dbReference type="PROSITE" id="PS01330">
    <property type="entry name" value="PABS_1"/>
    <property type="match status" value="1"/>
</dbReference>
<dbReference type="InterPro" id="IPR029063">
    <property type="entry name" value="SAM-dependent_MTases_sf"/>
</dbReference>
<dbReference type="Pfam" id="PF17284">
    <property type="entry name" value="Spermine_synt_N"/>
    <property type="match status" value="1"/>
</dbReference>
<evidence type="ECO:0000256" key="2">
    <source>
        <dbReference type="ARBA" id="ARBA00022679"/>
    </source>
</evidence>
<dbReference type="PANTHER" id="PTHR11558:SF11">
    <property type="entry name" value="SPERMIDINE SYNTHASE"/>
    <property type="match status" value="1"/>
</dbReference>
<feature type="binding site" evidence="4">
    <location>
        <position position="97"/>
    </location>
    <ligand>
        <name>S-methyl-5'-thioadenosine</name>
        <dbReference type="ChEBI" id="CHEBI:17509"/>
    </ligand>
</feature>
<comment type="pathway">
    <text evidence="4">Amine and polyamine biosynthesis; spermidine biosynthesis; spermidine from putrescine: step 1/1.</text>
</comment>
<dbReference type="InterPro" id="IPR037163">
    <property type="entry name" value="Spermidine_synt_N_sf"/>
</dbReference>
<dbReference type="NCBIfam" id="NF002010">
    <property type="entry name" value="PRK00811.1"/>
    <property type="match status" value="1"/>
</dbReference>